<dbReference type="PROSITE" id="PS51677">
    <property type="entry name" value="NODB"/>
    <property type="match status" value="1"/>
</dbReference>
<dbReference type="InterPro" id="IPR002509">
    <property type="entry name" value="NODB_dom"/>
</dbReference>
<organism evidence="3 4">
    <name type="scientific">Plantactinospora mayteni</name>
    <dbReference type="NCBI Taxonomy" id="566021"/>
    <lineage>
        <taxon>Bacteria</taxon>
        <taxon>Bacillati</taxon>
        <taxon>Actinomycetota</taxon>
        <taxon>Actinomycetes</taxon>
        <taxon>Micromonosporales</taxon>
        <taxon>Micromonosporaceae</taxon>
        <taxon>Plantactinospora</taxon>
    </lineage>
</organism>
<feature type="region of interest" description="Disordered" evidence="1">
    <location>
        <begin position="311"/>
        <end position="370"/>
    </location>
</feature>
<evidence type="ECO:0000256" key="1">
    <source>
        <dbReference type="SAM" id="MobiDB-lite"/>
    </source>
</evidence>
<comment type="caution">
    <text evidence="3">The sequence shown here is derived from an EMBL/GenBank/DDBJ whole genome shotgun (WGS) entry which is preliminary data.</text>
</comment>
<evidence type="ECO:0000259" key="2">
    <source>
        <dbReference type="PROSITE" id="PS51677"/>
    </source>
</evidence>
<dbReference type="SUPFAM" id="SSF88713">
    <property type="entry name" value="Glycoside hydrolase/deacetylase"/>
    <property type="match status" value="1"/>
</dbReference>
<name>A0ABQ4ENT3_9ACTN</name>
<feature type="region of interest" description="Disordered" evidence="1">
    <location>
        <begin position="29"/>
        <end position="125"/>
    </location>
</feature>
<reference evidence="3 4" key="1">
    <citation type="submission" date="2021-01" db="EMBL/GenBank/DDBJ databases">
        <title>Whole genome shotgun sequence of Plantactinospora mayteni NBRC 109088.</title>
        <authorList>
            <person name="Komaki H."/>
            <person name="Tamura T."/>
        </authorList>
    </citation>
    <scope>NUCLEOTIDE SEQUENCE [LARGE SCALE GENOMIC DNA]</scope>
    <source>
        <strain evidence="3 4">NBRC 109088</strain>
    </source>
</reference>
<evidence type="ECO:0000313" key="3">
    <source>
        <dbReference type="EMBL" id="GIG96322.1"/>
    </source>
</evidence>
<gene>
    <name evidence="3" type="ORF">Pma05_28950</name>
</gene>
<feature type="domain" description="NodB homology" evidence="2">
    <location>
        <begin position="129"/>
        <end position="312"/>
    </location>
</feature>
<feature type="compositionally biased region" description="Low complexity" evidence="1">
    <location>
        <begin position="334"/>
        <end position="370"/>
    </location>
</feature>
<protein>
    <recommendedName>
        <fullName evidence="2">NodB homology domain-containing protein</fullName>
    </recommendedName>
</protein>
<keyword evidence="4" id="KW-1185">Reference proteome</keyword>
<accession>A0ABQ4ENT3</accession>
<dbReference type="Gene3D" id="3.20.20.370">
    <property type="entry name" value="Glycoside hydrolase/deacetylase"/>
    <property type="match status" value="1"/>
</dbReference>
<dbReference type="Pfam" id="PF01522">
    <property type="entry name" value="Polysacc_deac_1"/>
    <property type="match status" value="1"/>
</dbReference>
<dbReference type="InterPro" id="IPR050248">
    <property type="entry name" value="Polysacc_deacetylase_ArnD"/>
</dbReference>
<feature type="compositionally biased region" description="Pro residues" evidence="1">
    <location>
        <begin position="314"/>
        <end position="325"/>
    </location>
</feature>
<sequence length="370" mass="37375">MLAVATLVTVAILGGAYALGHALGRPGGPLAIPENRAQHQTDPQPDGPSDQRSGDRAGGPVAGRADPGQRSGSAKGADGALPAPSGTATPGGTPRPRGAEPDRTRGDGPAQLPPEQDGPYGARISTGARNVALTFDDGPDPRYTPQVLSALREYDVKATFCLVGQNVQAYPDLVRAIVAEGHTLCNHSWQHDVKLGSRSTATIRADLVRTNEAIRAAVPDARIEYFRQPGGAWTASVVAVARQLGMTSLHWAVDPQDWTRPGAGTIAARVSAGIAPGAIVLLHDSGGNRQGTMIALNWLLPDLVRQYALAALPTGPPPTGPPSTGTPPGGQPGGQPSAGTPPAGAPATGNPPAGQAGQAGAAGAAATVGR</sequence>
<dbReference type="Proteomes" id="UP000621500">
    <property type="component" value="Unassembled WGS sequence"/>
</dbReference>
<proteinExistence type="predicted"/>
<dbReference type="InterPro" id="IPR011330">
    <property type="entry name" value="Glyco_hydro/deAcase_b/a-brl"/>
</dbReference>
<dbReference type="CDD" id="cd10917">
    <property type="entry name" value="CE4_NodB_like_6s_7s"/>
    <property type="match status" value="1"/>
</dbReference>
<dbReference type="EMBL" id="BONX01000018">
    <property type="protein sequence ID" value="GIG96322.1"/>
    <property type="molecule type" value="Genomic_DNA"/>
</dbReference>
<evidence type="ECO:0000313" key="4">
    <source>
        <dbReference type="Proteomes" id="UP000621500"/>
    </source>
</evidence>
<dbReference type="PANTHER" id="PTHR10587">
    <property type="entry name" value="GLYCOSYL TRANSFERASE-RELATED"/>
    <property type="match status" value="1"/>
</dbReference>
<feature type="compositionally biased region" description="Basic and acidic residues" evidence="1">
    <location>
        <begin position="97"/>
        <end position="106"/>
    </location>
</feature>